<dbReference type="SMART" id="SM00421">
    <property type="entry name" value="HTH_LUXR"/>
    <property type="match status" value="1"/>
</dbReference>
<dbReference type="SUPFAM" id="SSF46894">
    <property type="entry name" value="C-terminal effector domain of the bipartite response regulators"/>
    <property type="match status" value="1"/>
</dbReference>
<feature type="domain" description="HTH luxR-type" evidence="2">
    <location>
        <begin position="236"/>
        <end position="293"/>
    </location>
</feature>
<keyword evidence="4" id="KW-1185">Reference proteome</keyword>
<protein>
    <submittedName>
        <fullName evidence="3">LuxR C-terminal-related transcriptional regulator</fullName>
    </submittedName>
</protein>
<feature type="region of interest" description="Disordered" evidence="1">
    <location>
        <begin position="300"/>
        <end position="321"/>
    </location>
</feature>
<dbReference type="InterPro" id="IPR036388">
    <property type="entry name" value="WH-like_DNA-bd_sf"/>
</dbReference>
<dbReference type="Proteomes" id="UP001299970">
    <property type="component" value="Unassembled WGS sequence"/>
</dbReference>
<dbReference type="PANTHER" id="PTHR34293:SF1">
    <property type="entry name" value="HTH-TYPE TRANSCRIPTIONAL REGULATOR TRMBL2"/>
    <property type="match status" value="1"/>
</dbReference>
<sequence length="321" mass="35461">MADATAGGSPELDEVPTCLRRLGLVVPSAQPPGRVRVVPPSVAATHHLAPLERAISRTRTALATVTETFELIERAYNRGRTAHMPDVVPIHGQTEVEAALQRSLDECRTELITAHPGRGRSPEILADVLERDLPVLRRGVRKQVIYQHTIRIHGPTLEYVDSIVREGAEARTLSELFDRLIVFDRKIAYIASPSRDEHELIEIHQPALVRYLSRAFDLSWSRATPVPTAAGYRHSVAVTSDIQRSIMRMLVNGLTDDKIARELGMGRRTVAEHVRRLSERFGSSGRAQLGYAIARSGLLDVDGHPQPCSGPPADDEPKSDE</sequence>
<accession>A0ABS9TTP9</accession>
<comment type="caution">
    <text evidence="3">The sequence shown here is derived from an EMBL/GenBank/DDBJ whole genome shotgun (WGS) entry which is preliminary data.</text>
</comment>
<evidence type="ECO:0000313" key="3">
    <source>
        <dbReference type="EMBL" id="MCH6171904.1"/>
    </source>
</evidence>
<evidence type="ECO:0000259" key="2">
    <source>
        <dbReference type="SMART" id="SM00421"/>
    </source>
</evidence>
<dbReference type="InterPro" id="IPR051797">
    <property type="entry name" value="TrmB-like"/>
</dbReference>
<evidence type="ECO:0000313" key="4">
    <source>
        <dbReference type="Proteomes" id="UP001299970"/>
    </source>
</evidence>
<dbReference type="Pfam" id="PF00196">
    <property type="entry name" value="GerE"/>
    <property type="match status" value="1"/>
</dbReference>
<evidence type="ECO:0000256" key="1">
    <source>
        <dbReference type="SAM" id="MobiDB-lite"/>
    </source>
</evidence>
<organism evidence="3 4">
    <name type="scientific">Pseudonocardia alaniniphila</name>
    <dbReference type="NCBI Taxonomy" id="75291"/>
    <lineage>
        <taxon>Bacteria</taxon>
        <taxon>Bacillati</taxon>
        <taxon>Actinomycetota</taxon>
        <taxon>Actinomycetes</taxon>
        <taxon>Pseudonocardiales</taxon>
        <taxon>Pseudonocardiaceae</taxon>
        <taxon>Pseudonocardia</taxon>
    </lineage>
</organism>
<dbReference type="RefSeq" id="WP_241042709.1">
    <property type="nucleotide sequence ID" value="NZ_BAAAJF010000031.1"/>
</dbReference>
<gene>
    <name evidence="3" type="ORF">MMF94_40000</name>
</gene>
<dbReference type="PANTHER" id="PTHR34293">
    <property type="entry name" value="HTH-TYPE TRANSCRIPTIONAL REGULATOR TRMBL2"/>
    <property type="match status" value="1"/>
</dbReference>
<dbReference type="InterPro" id="IPR016032">
    <property type="entry name" value="Sig_transdc_resp-reg_C-effctor"/>
</dbReference>
<reference evidence="3 4" key="1">
    <citation type="submission" date="2022-03" db="EMBL/GenBank/DDBJ databases">
        <title>Pseudonocardia alaer sp. nov., a novel actinomycete isolated from reed forest soil.</title>
        <authorList>
            <person name="Wang L."/>
        </authorList>
    </citation>
    <scope>NUCLEOTIDE SEQUENCE [LARGE SCALE GENOMIC DNA]</scope>
    <source>
        <strain evidence="3 4">Y-16303</strain>
    </source>
</reference>
<proteinExistence type="predicted"/>
<dbReference type="EMBL" id="JAKXMK010000051">
    <property type="protein sequence ID" value="MCH6171904.1"/>
    <property type="molecule type" value="Genomic_DNA"/>
</dbReference>
<dbReference type="Gene3D" id="1.10.10.10">
    <property type="entry name" value="Winged helix-like DNA-binding domain superfamily/Winged helix DNA-binding domain"/>
    <property type="match status" value="1"/>
</dbReference>
<dbReference type="InterPro" id="IPR000792">
    <property type="entry name" value="Tscrpt_reg_LuxR_C"/>
</dbReference>
<name>A0ABS9TTP9_9PSEU</name>